<reference evidence="2" key="1">
    <citation type="submission" date="2021-02" db="EMBL/GenBank/DDBJ databases">
        <authorList>
            <person name="Nowell W R."/>
        </authorList>
    </citation>
    <scope>NUCLEOTIDE SEQUENCE</scope>
</reference>
<evidence type="ECO:0000313" key="3">
    <source>
        <dbReference type="EMBL" id="CAF4222685.1"/>
    </source>
</evidence>
<evidence type="ECO:0000313" key="4">
    <source>
        <dbReference type="Proteomes" id="UP000663829"/>
    </source>
</evidence>
<proteinExistence type="predicted"/>
<evidence type="ECO:0000313" key="2">
    <source>
        <dbReference type="EMBL" id="CAF1351885.1"/>
    </source>
</evidence>
<dbReference type="AlphaFoldDB" id="A0A815HBU7"/>
<name>A0A815HBU7_9BILA</name>
<dbReference type="EMBL" id="CAJNOQ010014948">
    <property type="protein sequence ID" value="CAF1351885.1"/>
    <property type="molecule type" value="Genomic_DNA"/>
</dbReference>
<dbReference type="Proteomes" id="UP000663829">
    <property type="component" value="Unassembled WGS sequence"/>
</dbReference>
<gene>
    <name evidence="2" type="ORF">GPM918_LOCUS30953</name>
    <name evidence="3" type="ORF">SRO942_LOCUS31585</name>
</gene>
<dbReference type="Proteomes" id="UP000681722">
    <property type="component" value="Unassembled WGS sequence"/>
</dbReference>
<keyword evidence="4" id="KW-1185">Reference proteome</keyword>
<evidence type="ECO:0000256" key="1">
    <source>
        <dbReference type="SAM" id="MobiDB-lite"/>
    </source>
</evidence>
<accession>A0A815HBU7</accession>
<comment type="caution">
    <text evidence="2">The sequence shown here is derived from an EMBL/GenBank/DDBJ whole genome shotgun (WGS) entry which is preliminary data.</text>
</comment>
<sequence>MSLYIVELTDDQLWRFQLYEKFGTNLSMLYHLNLLMKGQSEEIKSERIKKIMLEEFGIYYRTKEILRLNEIFEDHPEIKFYDKHEALVLLQEHPPKDSHCSDAMQTYDPRCSLQFRKQSVYIVFLLTTFSFFWLENEVAMDTAGYSVLPEYQKIVPKRFEECSSSSETSSDDYVIAEALHDVVTKIGRVGLSSPVLQVSGPSLTTTLDSIIHHPLSSLLPRGAVVASSQSLPLMKTIDEVKAEITEIIKLDPLPPNIKDICKKILLIDSVIITRSSLEYYYRRSSAKNRDKALDTLEKRGLLRRGFFLSNKQQITEAWIKIPPAEIDSPVKLIIQPRLDEFQITVKDYIEKCRKIDSSQWGKSYVSKECADLLVKPPYKALSIPIHLESIRVPRQNKYRKLLEIAKEQFAPHSNIQAPSISTSSDQTTPVILQSADASISVFYESRTTRSAKRPLENENDGATGVKQARKT</sequence>
<protein>
    <submittedName>
        <fullName evidence="2">Uncharacterized protein</fullName>
    </submittedName>
</protein>
<organism evidence="2 4">
    <name type="scientific">Didymodactylos carnosus</name>
    <dbReference type="NCBI Taxonomy" id="1234261"/>
    <lineage>
        <taxon>Eukaryota</taxon>
        <taxon>Metazoa</taxon>
        <taxon>Spiralia</taxon>
        <taxon>Gnathifera</taxon>
        <taxon>Rotifera</taxon>
        <taxon>Eurotatoria</taxon>
        <taxon>Bdelloidea</taxon>
        <taxon>Philodinida</taxon>
        <taxon>Philodinidae</taxon>
        <taxon>Didymodactylos</taxon>
    </lineage>
</organism>
<dbReference type="EMBL" id="CAJOBC010064857">
    <property type="protein sequence ID" value="CAF4222685.1"/>
    <property type="molecule type" value="Genomic_DNA"/>
</dbReference>
<feature type="region of interest" description="Disordered" evidence="1">
    <location>
        <begin position="446"/>
        <end position="471"/>
    </location>
</feature>